<evidence type="ECO:0000256" key="2">
    <source>
        <dbReference type="ARBA" id="ARBA00008072"/>
    </source>
</evidence>
<keyword evidence="6" id="KW-0521">NADP</keyword>
<feature type="binding site" evidence="6">
    <location>
        <position position="64"/>
    </location>
    <ligand>
        <name>Zn(2+)</name>
        <dbReference type="ChEBI" id="CHEBI:29105"/>
        <note>catalytic</note>
    </ligand>
</feature>
<name>A0ABV1BB04_9FIRM</name>
<dbReference type="Gene3D" id="3.90.180.10">
    <property type="entry name" value="Medium-chain alcohol dehydrogenases, catalytic domain"/>
    <property type="match status" value="1"/>
</dbReference>
<dbReference type="Pfam" id="PF00107">
    <property type="entry name" value="ADH_zinc_N"/>
    <property type="match status" value="1"/>
</dbReference>
<proteinExistence type="inferred from homology"/>
<evidence type="ECO:0000313" key="9">
    <source>
        <dbReference type="EMBL" id="MEQ2366721.1"/>
    </source>
</evidence>
<dbReference type="Proteomes" id="UP001469749">
    <property type="component" value="Unassembled WGS sequence"/>
</dbReference>
<reference evidence="9 10" key="1">
    <citation type="submission" date="2024-03" db="EMBL/GenBank/DDBJ databases">
        <title>Human intestinal bacterial collection.</title>
        <authorList>
            <person name="Pauvert C."/>
            <person name="Hitch T.C.A."/>
            <person name="Clavel T."/>
        </authorList>
    </citation>
    <scope>NUCLEOTIDE SEQUENCE [LARGE SCALE GENOMIC DNA]</scope>
    <source>
        <strain evidence="9 10">CLA-AA-H190</strain>
    </source>
</reference>
<dbReference type="InterPro" id="IPR034710">
    <property type="entry name" value="TarJ"/>
</dbReference>
<evidence type="ECO:0000256" key="1">
    <source>
        <dbReference type="ARBA" id="ARBA00001947"/>
    </source>
</evidence>
<comment type="similarity">
    <text evidence="2 6">Belongs to the zinc-containing alcohol dehydrogenase family.</text>
</comment>
<dbReference type="PANTHER" id="PTHR43350:SF19">
    <property type="entry name" value="D-GULOSIDE 3-DEHYDROGENASE"/>
    <property type="match status" value="1"/>
</dbReference>
<comment type="caution">
    <text evidence="9">The sequence shown here is derived from an EMBL/GenBank/DDBJ whole genome shotgun (WGS) entry which is preliminary data.</text>
</comment>
<evidence type="ECO:0000256" key="5">
    <source>
        <dbReference type="ARBA" id="ARBA00023002"/>
    </source>
</evidence>
<evidence type="ECO:0000259" key="7">
    <source>
        <dbReference type="Pfam" id="PF00107"/>
    </source>
</evidence>
<dbReference type="HAMAP" id="MF_02069">
    <property type="entry name" value="TarJ"/>
    <property type="match status" value="1"/>
</dbReference>
<keyword evidence="10" id="KW-1185">Reference proteome</keyword>
<organism evidence="9 10">
    <name type="scientific">Coprococcus intestinihominis</name>
    <dbReference type="NCBI Taxonomy" id="3133154"/>
    <lineage>
        <taxon>Bacteria</taxon>
        <taxon>Bacillati</taxon>
        <taxon>Bacillota</taxon>
        <taxon>Clostridia</taxon>
        <taxon>Lachnospirales</taxon>
        <taxon>Lachnospiraceae</taxon>
        <taxon>Coprococcus</taxon>
    </lineage>
</organism>
<comment type="cofactor">
    <cofactor evidence="1 6">
        <name>Zn(2+)</name>
        <dbReference type="ChEBI" id="CHEBI:29105"/>
    </cofactor>
</comment>
<dbReference type="RefSeq" id="WP_349086300.1">
    <property type="nucleotide sequence ID" value="NZ_JBBMEK010000341.1"/>
</dbReference>
<keyword evidence="3 6" id="KW-0479">Metal-binding</keyword>
<accession>A0ABV1BB04</accession>
<sequence length="341" mass="38574">MLNTVYQLVRPRQFEVVFKDITMDDKHVIVHPTHLSICNADQRYYQGLRAEAVLKKKLPMALIHEGIGRVIYDPTGHFEQGTLVVMIPNTPVEQDEIIAENYLRSSKFRASGFDGFMQEYVSMEPDRLVILPEDINLSVAAFTEIVSVSYHAIQRFLRFSHERRNVIGVWGDGNLGYITSLLLKKLLPNTKVCVFGVNEYKLNDFSFVDDTYLVTDIPEDLHLDHAFECVGGAAASKAINQIIDYINPEGTISIMGVSEDLAPINTRMVLEKGLRIFGSSRSGRADFQGLINLYKEHPEVVNHLEKIVGAEIKVRSIADMTKAFESDIHKIMGKTVMIWDN</sequence>
<dbReference type="InterPro" id="IPR013154">
    <property type="entry name" value="ADH-like_N"/>
</dbReference>
<evidence type="ECO:0000256" key="6">
    <source>
        <dbReference type="HAMAP-Rule" id="MF_02069"/>
    </source>
</evidence>
<evidence type="ECO:0000259" key="8">
    <source>
        <dbReference type="Pfam" id="PF08240"/>
    </source>
</evidence>
<keyword evidence="5 6" id="KW-0560">Oxidoreductase</keyword>
<feature type="domain" description="Alcohol dehydrogenase-like N-terminal" evidence="8">
    <location>
        <begin position="25"/>
        <end position="132"/>
    </location>
</feature>
<evidence type="ECO:0000313" key="10">
    <source>
        <dbReference type="Proteomes" id="UP001469749"/>
    </source>
</evidence>
<dbReference type="Pfam" id="PF08240">
    <property type="entry name" value="ADH_N"/>
    <property type="match status" value="1"/>
</dbReference>
<dbReference type="InterPro" id="IPR011032">
    <property type="entry name" value="GroES-like_sf"/>
</dbReference>
<dbReference type="InterPro" id="IPR036291">
    <property type="entry name" value="NAD(P)-bd_dom_sf"/>
</dbReference>
<feature type="domain" description="Alcohol dehydrogenase-like C-terminal" evidence="7">
    <location>
        <begin position="221"/>
        <end position="295"/>
    </location>
</feature>
<dbReference type="CDD" id="cd08237">
    <property type="entry name" value="ribitol-5-phosphate_DH"/>
    <property type="match status" value="1"/>
</dbReference>
<feature type="binding site" evidence="6">
    <location>
        <position position="65"/>
    </location>
    <ligand>
        <name>Zn(2+)</name>
        <dbReference type="ChEBI" id="CHEBI:29105"/>
        <note>catalytic</note>
    </ligand>
</feature>
<dbReference type="Gene3D" id="3.40.50.720">
    <property type="entry name" value="NAD(P)-binding Rossmann-like Domain"/>
    <property type="match status" value="1"/>
</dbReference>
<comment type="catalytic activity">
    <reaction evidence="6">
        <text>D-ribitol 5-phosphate + NADP(+) = D-ribulose 5-phosphate + NADPH + H(+)</text>
        <dbReference type="Rhea" id="RHEA:19921"/>
        <dbReference type="ChEBI" id="CHEBI:15378"/>
        <dbReference type="ChEBI" id="CHEBI:57695"/>
        <dbReference type="ChEBI" id="CHEBI:57783"/>
        <dbReference type="ChEBI" id="CHEBI:58121"/>
        <dbReference type="ChEBI" id="CHEBI:58349"/>
        <dbReference type="EC" id="1.1.1.405"/>
    </reaction>
</comment>
<feature type="binding site" evidence="6">
    <location>
        <position position="144"/>
    </location>
    <ligand>
        <name>Zn(2+)</name>
        <dbReference type="ChEBI" id="CHEBI:29105"/>
        <note>catalytic</note>
    </ligand>
</feature>
<evidence type="ECO:0000256" key="4">
    <source>
        <dbReference type="ARBA" id="ARBA00022833"/>
    </source>
</evidence>
<dbReference type="EC" id="1.1.1.405" evidence="6"/>
<gene>
    <name evidence="9" type="ORF">WMO25_16775</name>
</gene>
<protein>
    <recommendedName>
        <fullName evidence="6">Ribulose-5-phosphate reductase</fullName>
        <shortName evidence="6">Ribulose-5-P reductase</shortName>
        <ecNumber evidence="6">1.1.1.405</ecNumber>
    </recommendedName>
    <alternativeName>
        <fullName evidence="6">Ribitol-5-phosphate dehydrogenase</fullName>
    </alternativeName>
</protein>
<dbReference type="SUPFAM" id="SSF50129">
    <property type="entry name" value="GroES-like"/>
    <property type="match status" value="1"/>
</dbReference>
<evidence type="ECO:0000256" key="3">
    <source>
        <dbReference type="ARBA" id="ARBA00022723"/>
    </source>
</evidence>
<dbReference type="SUPFAM" id="SSF51735">
    <property type="entry name" value="NAD(P)-binding Rossmann-fold domains"/>
    <property type="match status" value="1"/>
</dbReference>
<dbReference type="PANTHER" id="PTHR43350">
    <property type="entry name" value="NAD-DEPENDENT ALCOHOL DEHYDROGENASE"/>
    <property type="match status" value="1"/>
</dbReference>
<dbReference type="InterPro" id="IPR013149">
    <property type="entry name" value="ADH-like_C"/>
</dbReference>
<dbReference type="EMBL" id="JBBMEK010000341">
    <property type="protein sequence ID" value="MEQ2366721.1"/>
    <property type="molecule type" value="Genomic_DNA"/>
</dbReference>
<comment type="function">
    <text evidence="6">Catalyzes the NADPH dependent reduction of D-ribulose 5-phosphate to D-ribitol 5-phosphate.</text>
</comment>
<feature type="binding site" evidence="6">
    <location>
        <position position="38"/>
    </location>
    <ligand>
        <name>Zn(2+)</name>
        <dbReference type="ChEBI" id="CHEBI:29105"/>
        <note>catalytic</note>
    </ligand>
</feature>
<keyword evidence="4 6" id="KW-0862">Zinc</keyword>